<evidence type="ECO:0000256" key="1">
    <source>
        <dbReference type="ARBA" id="ARBA00004141"/>
    </source>
</evidence>
<feature type="transmembrane region" description="Helical" evidence="5">
    <location>
        <begin position="223"/>
        <end position="240"/>
    </location>
</feature>
<keyword evidence="2 5" id="KW-0812">Transmembrane</keyword>
<comment type="subcellular location">
    <subcellularLocation>
        <location evidence="1">Membrane</location>
        <topology evidence="1">Multi-pass membrane protein</topology>
    </subcellularLocation>
</comment>
<proteinExistence type="predicted"/>
<reference evidence="7" key="1">
    <citation type="journal article" date="2022" name="Int. J. Syst. Evol. Microbiol.">
        <title>Pseudomonas aegrilactucae sp. nov. and Pseudomonas morbosilactucae sp. nov., pathogens causing bacterial rot of lettuce in Japan.</title>
        <authorList>
            <person name="Sawada H."/>
            <person name="Fujikawa T."/>
            <person name="Satou M."/>
        </authorList>
    </citation>
    <scope>NUCLEOTIDE SEQUENCE</scope>
    <source>
        <strain evidence="7">0166_1</strain>
    </source>
</reference>
<feature type="domain" description="O-antigen ligase-related" evidence="6">
    <location>
        <begin position="207"/>
        <end position="427"/>
    </location>
</feature>
<feature type="transmembrane region" description="Helical" evidence="5">
    <location>
        <begin position="170"/>
        <end position="191"/>
    </location>
</feature>
<feature type="transmembrane region" description="Helical" evidence="5">
    <location>
        <begin position="419"/>
        <end position="438"/>
    </location>
</feature>
<feature type="transmembrane region" description="Helical" evidence="5">
    <location>
        <begin position="282"/>
        <end position="302"/>
    </location>
</feature>
<dbReference type="InterPro" id="IPR007016">
    <property type="entry name" value="O-antigen_ligase-rel_domated"/>
</dbReference>
<organism evidence="7 8">
    <name type="scientific">Capillimicrobium parvum</name>
    <dbReference type="NCBI Taxonomy" id="2884022"/>
    <lineage>
        <taxon>Bacteria</taxon>
        <taxon>Bacillati</taxon>
        <taxon>Actinomycetota</taxon>
        <taxon>Thermoleophilia</taxon>
        <taxon>Solirubrobacterales</taxon>
        <taxon>Capillimicrobiaceae</taxon>
        <taxon>Capillimicrobium</taxon>
    </lineage>
</organism>
<feature type="transmembrane region" description="Helical" evidence="5">
    <location>
        <begin position="129"/>
        <end position="150"/>
    </location>
</feature>
<feature type="transmembrane region" description="Helical" evidence="5">
    <location>
        <begin position="198"/>
        <end position="217"/>
    </location>
</feature>
<protein>
    <recommendedName>
        <fullName evidence="6">O-antigen ligase-related domain-containing protein</fullName>
    </recommendedName>
</protein>
<feature type="transmembrane region" description="Helical" evidence="5">
    <location>
        <begin position="107"/>
        <end position="122"/>
    </location>
</feature>
<feature type="transmembrane region" description="Helical" evidence="5">
    <location>
        <begin position="21"/>
        <end position="38"/>
    </location>
</feature>
<evidence type="ECO:0000313" key="8">
    <source>
        <dbReference type="Proteomes" id="UP001162834"/>
    </source>
</evidence>
<feature type="transmembrane region" description="Helical" evidence="5">
    <location>
        <begin position="247"/>
        <end position="270"/>
    </location>
</feature>
<accession>A0A9E6Y0Z1</accession>
<dbReference type="RefSeq" id="WP_259311471.1">
    <property type="nucleotide sequence ID" value="NZ_CP087164.1"/>
</dbReference>
<evidence type="ECO:0000313" key="7">
    <source>
        <dbReference type="EMBL" id="UGS37416.1"/>
    </source>
</evidence>
<feature type="transmembrane region" description="Helical" evidence="5">
    <location>
        <begin position="44"/>
        <end position="62"/>
    </location>
</feature>
<evidence type="ECO:0000256" key="2">
    <source>
        <dbReference type="ARBA" id="ARBA00022692"/>
    </source>
</evidence>
<sequence>MELRDPPAQALRRGLAGAARVALLAGPTVIAFRAGGYFEETTQVAGIVAWIVLAILAVVVDGHIVPRTLAARLALGGIAAFSLWVLLSRLTWAPLDGPAGEDVQRDALYVAVLVAGALAWRPREWARSVEAVLALGILVVVGYGVLGRVLPGLVELHPSRRAGGRLDQPLTYWNAMGALAAMGVVLCARMAGDRLRELPIRAAAAAAAAPLGLGLYLTYSRGALAAVGCGLIVLGLLAPTRPQLRGIVVVLGAAFAASLAGSLLDGVASVKGSLSHQEKQGLVMLVVLVVVMAAAAGLQAWVARRETAQRLRDGRLPLPRWALAAGWAAAIALALFPYAAAVVSERGEENPSFGATAARLSSVGSNRYAYWRVAFREFVDHPLKGTGAASFRVDWLQERPFRESVRDAHSLYFETLAELGIVGFGLLCALLAGVLIAIRRVMAEDAALAVGPAAALAVWAVHAGVDWDWEMPAVTLVALTLAGMLLARCEALPRSRAAAGPPPPASPPPG</sequence>
<gene>
    <name evidence="7" type="ORF">DSM104329_03832</name>
</gene>
<evidence type="ECO:0000256" key="3">
    <source>
        <dbReference type="ARBA" id="ARBA00022989"/>
    </source>
</evidence>
<keyword evidence="3 5" id="KW-1133">Transmembrane helix</keyword>
<dbReference type="Pfam" id="PF04932">
    <property type="entry name" value="Wzy_C"/>
    <property type="match status" value="1"/>
</dbReference>
<dbReference type="GO" id="GO:0016020">
    <property type="term" value="C:membrane"/>
    <property type="evidence" value="ECO:0007669"/>
    <property type="project" value="UniProtKB-SubCell"/>
</dbReference>
<evidence type="ECO:0000256" key="4">
    <source>
        <dbReference type="ARBA" id="ARBA00023136"/>
    </source>
</evidence>
<dbReference type="Proteomes" id="UP001162834">
    <property type="component" value="Chromosome"/>
</dbReference>
<dbReference type="InterPro" id="IPR051533">
    <property type="entry name" value="WaaL-like"/>
</dbReference>
<dbReference type="AlphaFoldDB" id="A0A9E6Y0Z1"/>
<evidence type="ECO:0000259" key="6">
    <source>
        <dbReference type="Pfam" id="PF04932"/>
    </source>
</evidence>
<name>A0A9E6Y0Z1_9ACTN</name>
<dbReference type="PANTHER" id="PTHR37422:SF23">
    <property type="entry name" value="TEICHURONIC ACID BIOSYNTHESIS PROTEIN TUAE"/>
    <property type="match status" value="1"/>
</dbReference>
<dbReference type="KEGG" id="sbae:DSM104329_03832"/>
<dbReference type="PANTHER" id="PTHR37422">
    <property type="entry name" value="TEICHURONIC ACID BIOSYNTHESIS PROTEIN TUAE"/>
    <property type="match status" value="1"/>
</dbReference>
<evidence type="ECO:0000256" key="5">
    <source>
        <dbReference type="SAM" id="Phobius"/>
    </source>
</evidence>
<dbReference type="EMBL" id="CP087164">
    <property type="protein sequence ID" value="UGS37416.1"/>
    <property type="molecule type" value="Genomic_DNA"/>
</dbReference>
<keyword evidence="4 5" id="KW-0472">Membrane</keyword>
<feature type="transmembrane region" description="Helical" evidence="5">
    <location>
        <begin position="322"/>
        <end position="343"/>
    </location>
</feature>
<keyword evidence="8" id="KW-1185">Reference proteome</keyword>
<feature type="transmembrane region" description="Helical" evidence="5">
    <location>
        <begin position="69"/>
        <end position="87"/>
    </location>
</feature>